<dbReference type="RefSeq" id="WP_039144737.1">
    <property type="nucleotide sequence ID" value="NZ_JSVC01000051.1"/>
</dbReference>
<comment type="caution">
    <text evidence="1">The sequence shown here is derived from an EMBL/GenBank/DDBJ whole genome shotgun (WGS) entry which is preliminary data.</text>
</comment>
<name>A0A0C1L3N1_9BACT</name>
<evidence type="ECO:0000313" key="2">
    <source>
        <dbReference type="Proteomes" id="UP000031408"/>
    </source>
</evidence>
<proteinExistence type="predicted"/>
<feature type="non-terminal residue" evidence="1">
    <location>
        <position position="176"/>
    </location>
</feature>
<dbReference type="AlphaFoldDB" id="A0A0C1L3N1"/>
<gene>
    <name evidence="1" type="ORF">OI18_23330</name>
</gene>
<dbReference type="EMBL" id="JSVC01000051">
    <property type="protein sequence ID" value="KIC90273.1"/>
    <property type="molecule type" value="Genomic_DNA"/>
</dbReference>
<keyword evidence="2" id="KW-1185">Reference proteome</keyword>
<dbReference type="Proteomes" id="UP000031408">
    <property type="component" value="Unassembled WGS sequence"/>
</dbReference>
<accession>A0A0C1L3N1</accession>
<organism evidence="1 2">
    <name type="scientific">Flavihumibacter solisilvae</name>
    <dbReference type="NCBI Taxonomy" id="1349421"/>
    <lineage>
        <taxon>Bacteria</taxon>
        <taxon>Pseudomonadati</taxon>
        <taxon>Bacteroidota</taxon>
        <taxon>Chitinophagia</taxon>
        <taxon>Chitinophagales</taxon>
        <taxon>Chitinophagaceae</taxon>
        <taxon>Flavihumibacter</taxon>
    </lineage>
</organism>
<reference evidence="1 2" key="1">
    <citation type="submission" date="2014-11" db="EMBL/GenBank/DDBJ databases">
        <title>Genome sequence of Flavihumibacter solisilvae 3-3.</title>
        <authorList>
            <person name="Zhou G."/>
            <person name="Li M."/>
            <person name="Wang G."/>
        </authorList>
    </citation>
    <scope>NUCLEOTIDE SEQUENCE [LARGE SCALE GENOMIC DNA]</scope>
    <source>
        <strain evidence="1 2">3-3</strain>
    </source>
</reference>
<evidence type="ECO:0000313" key="1">
    <source>
        <dbReference type="EMBL" id="KIC90273.1"/>
    </source>
</evidence>
<protein>
    <submittedName>
        <fullName evidence="1">Uncharacterized protein</fullName>
    </submittedName>
</protein>
<sequence length="176" mass="20801">MKCESCKKREIEVEELAGEGQNSFRLCLPCHERLLNKALRPLEFFNLTAIHGHVYYLHDDFYDYDTGKATQPDIAVVEAEIFPFPKFEHIKSDLNRLIDFSFVHYFTDDFVINELQIFDKIEVLKRIKEKVGYNRAINYKAYEIAGNVIGRTAEEWIKKEWATRRENELQIFAESI</sequence>